<dbReference type="EMBL" id="GEZM01042857">
    <property type="protein sequence ID" value="JAV79525.1"/>
    <property type="molecule type" value="Transcribed_RNA"/>
</dbReference>
<evidence type="ECO:0000313" key="2">
    <source>
        <dbReference type="EMBL" id="JAV79522.1"/>
    </source>
</evidence>
<protein>
    <submittedName>
        <fullName evidence="2">Uncharacterized protein</fullName>
    </submittedName>
</protein>
<feature type="compositionally biased region" description="Low complexity" evidence="1">
    <location>
        <begin position="161"/>
        <end position="173"/>
    </location>
</feature>
<proteinExistence type="predicted"/>
<feature type="compositionally biased region" description="Basic and acidic residues" evidence="1">
    <location>
        <begin position="175"/>
        <end position="184"/>
    </location>
</feature>
<organism evidence="2">
    <name type="scientific">Photinus pyralis</name>
    <name type="common">Common eastern firefly</name>
    <name type="synonym">Lampyris pyralis</name>
    <dbReference type="NCBI Taxonomy" id="7054"/>
    <lineage>
        <taxon>Eukaryota</taxon>
        <taxon>Metazoa</taxon>
        <taxon>Ecdysozoa</taxon>
        <taxon>Arthropoda</taxon>
        <taxon>Hexapoda</taxon>
        <taxon>Insecta</taxon>
        <taxon>Pterygota</taxon>
        <taxon>Neoptera</taxon>
        <taxon>Endopterygota</taxon>
        <taxon>Coleoptera</taxon>
        <taxon>Polyphaga</taxon>
        <taxon>Elateriformia</taxon>
        <taxon>Elateroidea</taxon>
        <taxon>Lampyridae</taxon>
        <taxon>Lampyrinae</taxon>
        <taxon>Photinus</taxon>
    </lineage>
</organism>
<accession>A0A1Y1M0X0</accession>
<dbReference type="AlphaFoldDB" id="A0A1Y1M0X0"/>
<evidence type="ECO:0000256" key="1">
    <source>
        <dbReference type="SAM" id="MobiDB-lite"/>
    </source>
</evidence>
<reference evidence="2" key="1">
    <citation type="journal article" date="2016" name="Sci. Rep.">
        <title>Molecular characterization of firefly nuptial gifts: a multi-omics approach sheds light on postcopulatory sexual selection.</title>
        <authorList>
            <person name="Al-Wathiqui N."/>
            <person name="Fallon T.R."/>
            <person name="South A."/>
            <person name="Weng J.K."/>
            <person name="Lewis S.M."/>
        </authorList>
    </citation>
    <scope>NUCLEOTIDE SEQUENCE</scope>
</reference>
<sequence>MNSLNSGDNDGRSNNDEEVSNRLRSIKTIFGEDSYYPSCFTSEPKLRKDLYLVMSNTGTRNIKQRCRDLHKQFVEYTINKVIPIDGMIKDLLHLVMINGGLRPWQPTYKKLDCELNYLIDRVVLCPELKLEGIDKDKYRSVANVTRSVGVQHVVLSSVPDLSDGSVSESLESSDSGDKLETEPKKKLRKVVQEAKNINVDSHISNFRRDPLILCQVDILILITLSNAAYVAKHLGLIYLEDVLDDVQNVTEYLLNTNAKCYKLAQTRITEKLMNGFSNIVVTSNISAWKNIRANVRAILTEENMLDVIYRKEMNEASDYVVLVDSFLSCVEAIGGIVSKALHFPVTTPVKYEVDGKKFATINVPITAIVPLYIIRYLTQYYMASNTAAELSLSKLLDC</sequence>
<feature type="region of interest" description="Disordered" evidence="1">
    <location>
        <begin position="161"/>
        <end position="185"/>
    </location>
</feature>
<dbReference type="EMBL" id="GEZM01042856">
    <property type="protein sequence ID" value="JAV79526.1"/>
    <property type="molecule type" value="Transcribed_RNA"/>
</dbReference>
<name>A0A1Y1M0X0_PHOPY</name>
<dbReference type="EMBL" id="GEZM01042862">
    <property type="protein sequence ID" value="JAV79522.1"/>
    <property type="molecule type" value="Transcribed_RNA"/>
</dbReference>